<feature type="region of interest" description="Disordered" evidence="1">
    <location>
        <begin position="18"/>
        <end position="62"/>
    </location>
</feature>
<reference evidence="2" key="2">
    <citation type="submission" date="2024-10" db="UniProtKB">
        <authorList>
            <consortium name="EnsemblProtists"/>
        </authorList>
    </citation>
    <scope>IDENTIFICATION</scope>
</reference>
<dbReference type="EnsemblProtists" id="EOD36047">
    <property type="protein sequence ID" value="EOD36047"/>
    <property type="gene ID" value="EMIHUDRAFT_440747"/>
</dbReference>
<dbReference type="RefSeq" id="XP_005788476.1">
    <property type="nucleotide sequence ID" value="XM_005788419.1"/>
</dbReference>
<dbReference type="KEGG" id="ehx:EMIHUDRAFT_440747"/>
<accession>A0A0D3KJW2</accession>
<proteinExistence type="predicted"/>
<dbReference type="GeneID" id="17281318"/>
<organism evidence="2 3">
    <name type="scientific">Emiliania huxleyi (strain CCMP1516)</name>
    <dbReference type="NCBI Taxonomy" id="280463"/>
    <lineage>
        <taxon>Eukaryota</taxon>
        <taxon>Haptista</taxon>
        <taxon>Haptophyta</taxon>
        <taxon>Prymnesiophyceae</taxon>
        <taxon>Isochrysidales</taxon>
        <taxon>Noelaerhabdaceae</taxon>
        <taxon>Emiliania</taxon>
    </lineage>
</organism>
<reference evidence="3" key="1">
    <citation type="journal article" date="2013" name="Nature">
        <title>Pan genome of the phytoplankton Emiliania underpins its global distribution.</title>
        <authorList>
            <person name="Read B.A."/>
            <person name="Kegel J."/>
            <person name="Klute M.J."/>
            <person name="Kuo A."/>
            <person name="Lefebvre S.C."/>
            <person name="Maumus F."/>
            <person name="Mayer C."/>
            <person name="Miller J."/>
            <person name="Monier A."/>
            <person name="Salamov A."/>
            <person name="Young J."/>
            <person name="Aguilar M."/>
            <person name="Claverie J.M."/>
            <person name="Frickenhaus S."/>
            <person name="Gonzalez K."/>
            <person name="Herman E.K."/>
            <person name="Lin Y.C."/>
            <person name="Napier J."/>
            <person name="Ogata H."/>
            <person name="Sarno A.F."/>
            <person name="Shmutz J."/>
            <person name="Schroeder D."/>
            <person name="de Vargas C."/>
            <person name="Verret F."/>
            <person name="von Dassow P."/>
            <person name="Valentin K."/>
            <person name="Van de Peer Y."/>
            <person name="Wheeler G."/>
            <person name="Dacks J.B."/>
            <person name="Delwiche C.F."/>
            <person name="Dyhrman S.T."/>
            <person name="Glockner G."/>
            <person name="John U."/>
            <person name="Richards T."/>
            <person name="Worden A.Z."/>
            <person name="Zhang X."/>
            <person name="Grigoriev I.V."/>
            <person name="Allen A.E."/>
            <person name="Bidle K."/>
            <person name="Borodovsky M."/>
            <person name="Bowler C."/>
            <person name="Brownlee C."/>
            <person name="Cock J.M."/>
            <person name="Elias M."/>
            <person name="Gladyshev V.N."/>
            <person name="Groth M."/>
            <person name="Guda C."/>
            <person name="Hadaegh A."/>
            <person name="Iglesias-Rodriguez M.D."/>
            <person name="Jenkins J."/>
            <person name="Jones B.M."/>
            <person name="Lawson T."/>
            <person name="Leese F."/>
            <person name="Lindquist E."/>
            <person name="Lobanov A."/>
            <person name="Lomsadze A."/>
            <person name="Malik S.B."/>
            <person name="Marsh M.E."/>
            <person name="Mackinder L."/>
            <person name="Mock T."/>
            <person name="Mueller-Roeber B."/>
            <person name="Pagarete A."/>
            <person name="Parker M."/>
            <person name="Probert I."/>
            <person name="Quesneville H."/>
            <person name="Raines C."/>
            <person name="Rensing S.A."/>
            <person name="Riano-Pachon D.M."/>
            <person name="Richier S."/>
            <person name="Rokitta S."/>
            <person name="Shiraiwa Y."/>
            <person name="Soanes D.M."/>
            <person name="van der Giezen M."/>
            <person name="Wahlund T.M."/>
            <person name="Williams B."/>
            <person name="Wilson W."/>
            <person name="Wolfe G."/>
            <person name="Wurch L.L."/>
        </authorList>
    </citation>
    <scope>NUCLEOTIDE SEQUENCE</scope>
</reference>
<dbReference type="HOGENOM" id="CLU_2255281_0_0_1"/>
<evidence type="ECO:0000256" key="1">
    <source>
        <dbReference type="SAM" id="MobiDB-lite"/>
    </source>
</evidence>
<sequence>MAATTLGKLCSSSVAASGWEASAPRLPARRTSLSPTSAAMRSAPQVWAVPRRQRAPERPLSGVPARMASLDWDECLSADFEPARRPRLAGELLWGAACRPSGQL</sequence>
<name>A0A0D3KJW2_EMIH1</name>
<evidence type="ECO:0000313" key="3">
    <source>
        <dbReference type="Proteomes" id="UP000013827"/>
    </source>
</evidence>
<protein>
    <submittedName>
        <fullName evidence="2">Uncharacterized protein</fullName>
    </submittedName>
</protein>
<dbReference type="PaxDb" id="2903-EOD36047"/>
<evidence type="ECO:0000313" key="2">
    <source>
        <dbReference type="EnsemblProtists" id="EOD36047"/>
    </source>
</evidence>
<dbReference type="Proteomes" id="UP000013827">
    <property type="component" value="Unassembled WGS sequence"/>
</dbReference>
<keyword evidence="3" id="KW-1185">Reference proteome</keyword>
<dbReference type="AlphaFoldDB" id="A0A0D3KJW2"/>